<dbReference type="PANTHER" id="PTHR39342:SF1">
    <property type="entry name" value="UPF0283 MEMBRANE PROTEIN YCJF"/>
    <property type="match status" value="1"/>
</dbReference>
<accession>A0A4S3MTK2</accession>
<dbReference type="NCBIfam" id="TIGR01620">
    <property type="entry name" value="hyp_HI0043"/>
    <property type="match status" value="1"/>
</dbReference>
<dbReference type="Proteomes" id="UP000309450">
    <property type="component" value="Unassembled WGS sequence"/>
</dbReference>
<name>A0A4S3MTK2_9RHOB</name>
<keyword evidence="4" id="KW-0997">Cell inner membrane</keyword>
<dbReference type="OrthoDB" id="9816060at2"/>
<dbReference type="InterPro" id="IPR021147">
    <property type="entry name" value="DUF697"/>
</dbReference>
<feature type="transmembrane region" description="Helical" evidence="8">
    <location>
        <begin position="42"/>
        <end position="60"/>
    </location>
</feature>
<evidence type="ECO:0000256" key="7">
    <source>
        <dbReference type="ARBA" id="ARBA00023136"/>
    </source>
</evidence>
<dbReference type="PANTHER" id="PTHR39342">
    <property type="entry name" value="UPF0283 MEMBRANE PROTEIN YCJF"/>
    <property type="match status" value="1"/>
</dbReference>
<organism evidence="9 10">
    <name type="scientific">Aliigemmobacter aestuarii</name>
    <dbReference type="NCBI Taxonomy" id="1445661"/>
    <lineage>
        <taxon>Bacteria</taxon>
        <taxon>Pseudomonadati</taxon>
        <taxon>Pseudomonadota</taxon>
        <taxon>Alphaproteobacteria</taxon>
        <taxon>Rhodobacterales</taxon>
        <taxon>Paracoccaceae</taxon>
        <taxon>Aliigemmobacter</taxon>
    </lineage>
</organism>
<keyword evidence="10" id="KW-1185">Reference proteome</keyword>
<sequence>MAGPADPGLAPPVPEAAAANGQAMQIAMRATGVGQGGGLGRLAAWVFAALFTFVLSVAAWNFVNGLLASNALLGAVAFGLILLASLLALILGLREWLAYLRLGRIEGLRDRAARARAGDLAEARATVDAVARIYAGREDLAWARARFGERRAQVMDADALLDLAETELMAPLDQAARRSIETAARQVATVTALVPMALADVAAALFSNLRMVRQMAQIYGGRSGSLGSWRLMRRVFSHLVATGAVALTDDLIGSVAGGGILSKLSRRFGEGLVNGALTARVGVAAMELCRPMPFHTLPKPKVTNLVGRALAGVFERDEADAGSGKPD</sequence>
<dbReference type="Pfam" id="PF05128">
    <property type="entry name" value="DUF697"/>
    <property type="match status" value="1"/>
</dbReference>
<dbReference type="InterPro" id="IPR006507">
    <property type="entry name" value="UPF0283"/>
</dbReference>
<dbReference type="RefSeq" id="WP_136394231.1">
    <property type="nucleotide sequence ID" value="NZ_SSND01000001.1"/>
</dbReference>
<evidence type="ECO:0000256" key="8">
    <source>
        <dbReference type="SAM" id="Phobius"/>
    </source>
</evidence>
<protein>
    <submittedName>
        <fullName evidence="9">TIGR01620 family protein</fullName>
    </submittedName>
</protein>
<keyword evidence="3" id="KW-1003">Cell membrane</keyword>
<comment type="caution">
    <text evidence="9">The sequence shown here is derived from an EMBL/GenBank/DDBJ whole genome shotgun (WGS) entry which is preliminary data.</text>
</comment>
<evidence type="ECO:0000256" key="1">
    <source>
        <dbReference type="ARBA" id="ARBA00004429"/>
    </source>
</evidence>
<reference evidence="9 10" key="1">
    <citation type="submission" date="2019-04" db="EMBL/GenBank/DDBJ databases">
        <title>Draft genome sequence of Gemmobacter aestuarii sp. nov.</title>
        <authorList>
            <person name="Hameed A."/>
            <person name="Lin S.-Y."/>
            <person name="Shahina M."/>
            <person name="Lai W.-A."/>
            <person name="Young C.-C."/>
        </authorList>
    </citation>
    <scope>NUCLEOTIDE SEQUENCE [LARGE SCALE GENOMIC DNA]</scope>
    <source>
        <strain evidence="9 10">CC-PW-75</strain>
    </source>
</reference>
<gene>
    <name evidence="9" type="ORF">E7811_04810</name>
</gene>
<evidence type="ECO:0000313" key="9">
    <source>
        <dbReference type="EMBL" id="THD85857.1"/>
    </source>
</evidence>
<dbReference type="AlphaFoldDB" id="A0A4S3MTK2"/>
<dbReference type="GO" id="GO:0005886">
    <property type="term" value="C:plasma membrane"/>
    <property type="evidence" value="ECO:0007669"/>
    <property type="project" value="UniProtKB-SubCell"/>
</dbReference>
<proteinExistence type="inferred from homology"/>
<comment type="similarity">
    <text evidence="2">Belongs to the UPF0283 family.</text>
</comment>
<evidence type="ECO:0000256" key="5">
    <source>
        <dbReference type="ARBA" id="ARBA00022692"/>
    </source>
</evidence>
<evidence type="ECO:0000256" key="2">
    <source>
        <dbReference type="ARBA" id="ARBA00008255"/>
    </source>
</evidence>
<comment type="subcellular location">
    <subcellularLocation>
        <location evidence="1">Cell inner membrane</location>
        <topology evidence="1">Multi-pass membrane protein</topology>
    </subcellularLocation>
</comment>
<evidence type="ECO:0000256" key="4">
    <source>
        <dbReference type="ARBA" id="ARBA00022519"/>
    </source>
</evidence>
<keyword evidence="6 8" id="KW-1133">Transmembrane helix</keyword>
<keyword evidence="7 8" id="KW-0472">Membrane</keyword>
<evidence type="ECO:0000256" key="3">
    <source>
        <dbReference type="ARBA" id="ARBA00022475"/>
    </source>
</evidence>
<keyword evidence="5 8" id="KW-0812">Transmembrane</keyword>
<evidence type="ECO:0000313" key="10">
    <source>
        <dbReference type="Proteomes" id="UP000309450"/>
    </source>
</evidence>
<evidence type="ECO:0000256" key="6">
    <source>
        <dbReference type="ARBA" id="ARBA00022989"/>
    </source>
</evidence>
<feature type="transmembrane region" description="Helical" evidence="8">
    <location>
        <begin position="72"/>
        <end position="93"/>
    </location>
</feature>
<dbReference type="EMBL" id="SSND01000001">
    <property type="protein sequence ID" value="THD85857.1"/>
    <property type="molecule type" value="Genomic_DNA"/>
</dbReference>